<sequence length="210" mass="24693">MTRFVLLWILADQGMRVTRPASLFNLYIYYSCTIIIWRWKVISKEHMINDEIRVKEVRLVGAEGEQIGITPTREALQMAIDLNMDLVNVAPQAKPPVCRIMDYGKFRYEQQKKEKEARKNQKIVDLKEVWFRANIEEHDYQTKLRNVVKFLKDGDKVKCSVRFRGREITHASIGQKILDRVKVEVEELCTVERQPKLEGRSMIMILAPKN</sequence>
<dbReference type="HAMAP" id="MF_00080">
    <property type="entry name" value="IF_3"/>
    <property type="match status" value="1"/>
</dbReference>
<gene>
    <name evidence="4" type="primary">infC</name>
    <name evidence="9" type="ORF">PTI45_01825</name>
</gene>
<feature type="domain" description="Translation initiation factor 3 C-terminal" evidence="7">
    <location>
        <begin position="124"/>
        <end position="209"/>
    </location>
</feature>
<evidence type="ECO:0000259" key="8">
    <source>
        <dbReference type="Pfam" id="PF05198"/>
    </source>
</evidence>
<dbReference type="GO" id="GO:0016020">
    <property type="term" value="C:membrane"/>
    <property type="evidence" value="ECO:0007669"/>
    <property type="project" value="TreeGrafter"/>
</dbReference>
<keyword evidence="3 4" id="KW-0648">Protein biosynthesis</keyword>
<dbReference type="FunFam" id="3.10.20.80:FF:000001">
    <property type="entry name" value="Translation initiation factor IF-3"/>
    <property type="match status" value="1"/>
</dbReference>
<evidence type="ECO:0000313" key="9">
    <source>
        <dbReference type="EMBL" id="ODP28849.1"/>
    </source>
</evidence>
<dbReference type="InterPro" id="IPR036787">
    <property type="entry name" value="T_IF-3_N_sf"/>
</dbReference>
<dbReference type="InterPro" id="IPR019814">
    <property type="entry name" value="Translation_initiation_fac_3_N"/>
</dbReference>
<dbReference type="PANTHER" id="PTHR10938:SF0">
    <property type="entry name" value="TRANSLATION INITIATION FACTOR IF-3, MITOCHONDRIAL"/>
    <property type="match status" value="1"/>
</dbReference>
<organism evidence="9 10">
    <name type="scientific">Paenibacillus nuruki</name>
    <dbReference type="NCBI Taxonomy" id="1886670"/>
    <lineage>
        <taxon>Bacteria</taxon>
        <taxon>Bacillati</taxon>
        <taxon>Bacillota</taxon>
        <taxon>Bacilli</taxon>
        <taxon>Bacillales</taxon>
        <taxon>Paenibacillaceae</taxon>
        <taxon>Paenibacillus</taxon>
    </lineage>
</organism>
<dbReference type="GO" id="GO:0005829">
    <property type="term" value="C:cytosol"/>
    <property type="evidence" value="ECO:0007669"/>
    <property type="project" value="TreeGrafter"/>
</dbReference>
<dbReference type="GO" id="GO:0043022">
    <property type="term" value="F:ribosome binding"/>
    <property type="evidence" value="ECO:0007669"/>
    <property type="project" value="UniProtKB-ARBA"/>
</dbReference>
<comment type="function">
    <text evidence="4 6">IF-3 binds to the 30S ribosomal subunit and shifts the equilibrium between 70S ribosomes and their 50S and 30S subunits in favor of the free subunits, thus enhancing the availability of 30S subunits on which protein synthesis initiation begins.</text>
</comment>
<evidence type="ECO:0000256" key="6">
    <source>
        <dbReference type="RuleBase" id="RU000646"/>
    </source>
</evidence>
<dbReference type="Gene3D" id="3.30.110.10">
    <property type="entry name" value="Translation initiation factor 3 (IF-3), C-terminal domain"/>
    <property type="match status" value="1"/>
</dbReference>
<dbReference type="InterPro" id="IPR019815">
    <property type="entry name" value="Translation_initiation_fac_3_C"/>
</dbReference>
<comment type="subcellular location">
    <subcellularLocation>
        <location evidence="4 6">Cytoplasm</location>
    </subcellularLocation>
</comment>
<dbReference type="InterPro" id="IPR036788">
    <property type="entry name" value="T_IF-3_C_sf"/>
</dbReference>
<comment type="caution">
    <text evidence="9">The sequence shown here is derived from an EMBL/GenBank/DDBJ whole genome shotgun (WGS) entry which is preliminary data.</text>
</comment>
<accession>A0A1E3L4Z0</accession>
<evidence type="ECO:0000256" key="2">
    <source>
        <dbReference type="ARBA" id="ARBA00022540"/>
    </source>
</evidence>
<dbReference type="InterPro" id="IPR019813">
    <property type="entry name" value="Translation_initiation_fac3_CS"/>
</dbReference>
<dbReference type="PATRIC" id="fig|1886670.3.peg.1856"/>
<evidence type="ECO:0000313" key="10">
    <source>
        <dbReference type="Proteomes" id="UP000094578"/>
    </source>
</evidence>
<reference evidence="9 10" key="1">
    <citation type="submission" date="2016-08" db="EMBL/GenBank/DDBJ databases">
        <title>Genome sequencing of Paenibacillus sp. TI45-13ar, isolated from Korean traditional nuruk.</title>
        <authorList>
            <person name="Kim S.-J."/>
        </authorList>
    </citation>
    <scope>NUCLEOTIDE SEQUENCE [LARGE SCALE GENOMIC DNA]</scope>
    <source>
        <strain evidence="9 10">TI45-13ar</strain>
    </source>
</reference>
<dbReference type="SUPFAM" id="SSF55200">
    <property type="entry name" value="Translation initiation factor IF3, C-terminal domain"/>
    <property type="match status" value="1"/>
</dbReference>
<dbReference type="AlphaFoldDB" id="A0A1E3L4Z0"/>
<dbReference type="InterPro" id="IPR001288">
    <property type="entry name" value="Translation_initiation_fac_3"/>
</dbReference>
<dbReference type="SUPFAM" id="SSF54364">
    <property type="entry name" value="Translation initiation factor IF3, N-terminal domain"/>
    <property type="match status" value="1"/>
</dbReference>
<evidence type="ECO:0000256" key="1">
    <source>
        <dbReference type="ARBA" id="ARBA00005439"/>
    </source>
</evidence>
<evidence type="ECO:0000256" key="4">
    <source>
        <dbReference type="HAMAP-Rule" id="MF_00080"/>
    </source>
</evidence>
<keyword evidence="2 4" id="KW-0396">Initiation factor</keyword>
<keyword evidence="4" id="KW-0963">Cytoplasm</keyword>
<dbReference type="FunFam" id="3.30.110.10:FF:000001">
    <property type="entry name" value="Translation initiation factor IF-3"/>
    <property type="match status" value="1"/>
</dbReference>
<dbReference type="PROSITE" id="PS00938">
    <property type="entry name" value="IF3"/>
    <property type="match status" value="1"/>
</dbReference>
<dbReference type="Pfam" id="PF00707">
    <property type="entry name" value="IF3_C"/>
    <property type="match status" value="1"/>
</dbReference>
<feature type="domain" description="Translation initiation factor 3 N-terminal" evidence="8">
    <location>
        <begin position="48"/>
        <end position="117"/>
    </location>
</feature>
<keyword evidence="10" id="KW-1185">Reference proteome</keyword>
<dbReference type="EMBL" id="MDER01000034">
    <property type="protein sequence ID" value="ODP28849.1"/>
    <property type="molecule type" value="Genomic_DNA"/>
</dbReference>
<dbReference type="GO" id="GO:0032790">
    <property type="term" value="P:ribosome disassembly"/>
    <property type="evidence" value="ECO:0007669"/>
    <property type="project" value="TreeGrafter"/>
</dbReference>
<dbReference type="Proteomes" id="UP000094578">
    <property type="component" value="Unassembled WGS sequence"/>
</dbReference>
<evidence type="ECO:0000259" key="7">
    <source>
        <dbReference type="Pfam" id="PF00707"/>
    </source>
</evidence>
<evidence type="ECO:0000256" key="3">
    <source>
        <dbReference type="ARBA" id="ARBA00022917"/>
    </source>
</evidence>
<protein>
    <recommendedName>
        <fullName evidence="4 5">Translation initiation factor IF-3</fullName>
    </recommendedName>
</protein>
<comment type="subunit">
    <text evidence="4 6">Monomer.</text>
</comment>
<dbReference type="NCBIfam" id="TIGR00168">
    <property type="entry name" value="infC"/>
    <property type="match status" value="1"/>
</dbReference>
<comment type="similarity">
    <text evidence="1 4 6">Belongs to the IF-3 family.</text>
</comment>
<dbReference type="Gene3D" id="3.10.20.80">
    <property type="entry name" value="Translation initiation factor 3 (IF-3), N-terminal domain"/>
    <property type="match status" value="1"/>
</dbReference>
<proteinExistence type="inferred from homology"/>
<name>A0A1E3L4Z0_9BACL</name>
<dbReference type="GO" id="GO:0003743">
    <property type="term" value="F:translation initiation factor activity"/>
    <property type="evidence" value="ECO:0007669"/>
    <property type="project" value="UniProtKB-UniRule"/>
</dbReference>
<dbReference type="PANTHER" id="PTHR10938">
    <property type="entry name" value="TRANSLATION INITIATION FACTOR IF-3"/>
    <property type="match status" value="1"/>
</dbReference>
<dbReference type="Pfam" id="PF05198">
    <property type="entry name" value="IF3_N"/>
    <property type="match status" value="1"/>
</dbReference>
<dbReference type="STRING" id="1886670.PTI45_01825"/>
<evidence type="ECO:0000256" key="5">
    <source>
        <dbReference type="NCBIfam" id="TIGR00168"/>
    </source>
</evidence>